<comment type="caution">
    <text evidence="2">The sequence shown here is derived from an EMBL/GenBank/DDBJ whole genome shotgun (WGS) entry which is preliminary data.</text>
</comment>
<reference evidence="2 3" key="1">
    <citation type="submission" date="2020-01" db="EMBL/GenBank/DDBJ databases">
        <title>Draft genome assembly of Ensifer adhaerens T173.</title>
        <authorList>
            <person name="Craig J.E."/>
            <person name="Stinchcombe J.R."/>
        </authorList>
    </citation>
    <scope>NUCLEOTIDE SEQUENCE [LARGE SCALE GENOMIC DNA]</scope>
    <source>
        <strain evidence="2 3">T173</strain>
    </source>
</reference>
<dbReference type="PROSITE" id="PS50041">
    <property type="entry name" value="C_TYPE_LECTIN_2"/>
    <property type="match status" value="1"/>
</dbReference>
<accession>A0AAW4FJY5</accession>
<dbReference type="Gene3D" id="3.10.100.10">
    <property type="entry name" value="Mannose-Binding Protein A, subunit A"/>
    <property type="match status" value="1"/>
</dbReference>
<evidence type="ECO:0000313" key="2">
    <source>
        <dbReference type="EMBL" id="MBM3091183.1"/>
    </source>
</evidence>
<dbReference type="RefSeq" id="WP_203527751.1">
    <property type="nucleotide sequence ID" value="NZ_CP083371.1"/>
</dbReference>
<dbReference type="InterPro" id="IPR016186">
    <property type="entry name" value="C-type_lectin-like/link_sf"/>
</dbReference>
<dbReference type="Pfam" id="PF00059">
    <property type="entry name" value="Lectin_C"/>
    <property type="match status" value="1"/>
</dbReference>
<name>A0AAW4FJY5_9HYPH</name>
<dbReference type="EMBL" id="WXFA01000005">
    <property type="protein sequence ID" value="MBM3091183.1"/>
    <property type="molecule type" value="Genomic_DNA"/>
</dbReference>
<sequence length="137" mass="14874">MLPPTAAEHVAWEDASNTAVRCGGYLATIGSAEENAFVASLVNGDGHFFDGAFEGGEHRRVGPWLSLVKDDASRPWRWASGAPLDYTRWFRQVPKVGGAGILYVAYRANQLPLTATIETWGARDRALPTPGFIAELD</sequence>
<protein>
    <recommendedName>
        <fullName evidence="1">C-type lectin domain-containing protein</fullName>
    </recommendedName>
</protein>
<proteinExistence type="predicted"/>
<dbReference type="InterPro" id="IPR001304">
    <property type="entry name" value="C-type_lectin-like"/>
</dbReference>
<gene>
    <name evidence="2" type="ORF">GFB56_10180</name>
</gene>
<dbReference type="InterPro" id="IPR016187">
    <property type="entry name" value="CTDL_fold"/>
</dbReference>
<dbReference type="Proteomes" id="UP000744980">
    <property type="component" value="Unassembled WGS sequence"/>
</dbReference>
<dbReference type="SUPFAM" id="SSF56436">
    <property type="entry name" value="C-type lectin-like"/>
    <property type="match status" value="1"/>
</dbReference>
<evidence type="ECO:0000313" key="3">
    <source>
        <dbReference type="Proteomes" id="UP000744980"/>
    </source>
</evidence>
<feature type="domain" description="C-type lectin" evidence="1">
    <location>
        <begin position="12"/>
        <end position="120"/>
    </location>
</feature>
<keyword evidence="3" id="KW-1185">Reference proteome</keyword>
<dbReference type="AlphaFoldDB" id="A0AAW4FJY5"/>
<evidence type="ECO:0000259" key="1">
    <source>
        <dbReference type="PROSITE" id="PS50041"/>
    </source>
</evidence>
<organism evidence="2 3">
    <name type="scientific">Ensifer canadensis</name>
    <dbReference type="NCBI Taxonomy" id="555315"/>
    <lineage>
        <taxon>Bacteria</taxon>
        <taxon>Pseudomonadati</taxon>
        <taxon>Pseudomonadota</taxon>
        <taxon>Alphaproteobacteria</taxon>
        <taxon>Hyphomicrobiales</taxon>
        <taxon>Rhizobiaceae</taxon>
        <taxon>Sinorhizobium/Ensifer group</taxon>
        <taxon>Ensifer</taxon>
    </lineage>
</organism>